<dbReference type="GO" id="GO:0003677">
    <property type="term" value="F:DNA binding"/>
    <property type="evidence" value="ECO:0007669"/>
    <property type="project" value="UniProtKB-KW"/>
</dbReference>
<protein>
    <submittedName>
        <fullName evidence="8">Uncharacterized protein</fullName>
    </submittedName>
</protein>
<dbReference type="InterPro" id="IPR009057">
    <property type="entry name" value="Homeodomain-like_sf"/>
</dbReference>
<evidence type="ECO:0000256" key="4">
    <source>
        <dbReference type="ARBA" id="ARBA00023163"/>
    </source>
</evidence>
<evidence type="ECO:0000256" key="1">
    <source>
        <dbReference type="ARBA" id="ARBA00004123"/>
    </source>
</evidence>
<sequence>MLTCSGAEGSTGNSSDLDSVIASIKDFDITPENTRLFLPQVKWEKLASMYVPGRSGSECEARWLNCEDPLIDHHPWTSVEDKNLLHIVQQRGISNWIDIAVSLGTNRTPFQCLARYQRSLNASIMKRGWTEDEDEKLRAAVEVFGESSWQDVASSLEGRTGTQCSNRSVNLLNDDIEFSLNFG</sequence>
<feature type="domain" description="Myb-like" evidence="6">
    <location>
        <begin position="68"/>
        <end position="120"/>
    </location>
</feature>
<dbReference type="InterPro" id="IPR017930">
    <property type="entry name" value="Myb_dom"/>
</dbReference>
<reference evidence="8 9" key="1">
    <citation type="submission" date="2024-02" db="EMBL/GenBank/DDBJ databases">
        <authorList>
            <person name="Vignale AGUSTIN F."/>
            <person name="Sosa J E."/>
            <person name="Modenutti C."/>
        </authorList>
    </citation>
    <scope>NUCLEOTIDE SEQUENCE [LARGE SCALE GENOMIC DNA]</scope>
</reference>
<gene>
    <name evidence="8" type="ORF">ILEXP_LOCUS5094</name>
</gene>
<evidence type="ECO:0000259" key="7">
    <source>
        <dbReference type="PROSITE" id="PS51294"/>
    </source>
</evidence>
<dbReference type="InterPro" id="IPR001005">
    <property type="entry name" value="SANT/Myb"/>
</dbReference>
<evidence type="ECO:0000256" key="3">
    <source>
        <dbReference type="ARBA" id="ARBA00023125"/>
    </source>
</evidence>
<dbReference type="Pfam" id="PF00249">
    <property type="entry name" value="Myb_DNA-binding"/>
    <property type="match status" value="2"/>
</dbReference>
<evidence type="ECO:0000313" key="9">
    <source>
        <dbReference type="Proteomes" id="UP001642360"/>
    </source>
</evidence>
<feature type="domain" description="HTH myb-type" evidence="7">
    <location>
        <begin position="121"/>
        <end position="176"/>
    </location>
</feature>
<dbReference type="SUPFAM" id="SSF46689">
    <property type="entry name" value="Homeodomain-like"/>
    <property type="match status" value="2"/>
</dbReference>
<dbReference type="AlphaFoldDB" id="A0ABC8QZ54"/>
<dbReference type="EMBL" id="CAUOFW020000856">
    <property type="protein sequence ID" value="CAK9138029.1"/>
    <property type="molecule type" value="Genomic_DNA"/>
</dbReference>
<dbReference type="SMART" id="SM00717">
    <property type="entry name" value="SANT"/>
    <property type="match status" value="3"/>
</dbReference>
<feature type="domain" description="Myb-like" evidence="6">
    <location>
        <begin position="121"/>
        <end position="172"/>
    </location>
</feature>
<keyword evidence="4" id="KW-0804">Transcription</keyword>
<keyword evidence="3" id="KW-0238">DNA-binding</keyword>
<dbReference type="InterPro" id="IPR051575">
    <property type="entry name" value="Myb-like_DNA-bd"/>
</dbReference>
<evidence type="ECO:0000259" key="6">
    <source>
        <dbReference type="PROSITE" id="PS50090"/>
    </source>
</evidence>
<accession>A0ABC8QZ54</accession>
<keyword evidence="9" id="KW-1185">Reference proteome</keyword>
<organism evidence="8 9">
    <name type="scientific">Ilex paraguariensis</name>
    <name type="common">yerba mate</name>
    <dbReference type="NCBI Taxonomy" id="185542"/>
    <lineage>
        <taxon>Eukaryota</taxon>
        <taxon>Viridiplantae</taxon>
        <taxon>Streptophyta</taxon>
        <taxon>Embryophyta</taxon>
        <taxon>Tracheophyta</taxon>
        <taxon>Spermatophyta</taxon>
        <taxon>Magnoliopsida</taxon>
        <taxon>eudicotyledons</taxon>
        <taxon>Gunneridae</taxon>
        <taxon>Pentapetalae</taxon>
        <taxon>asterids</taxon>
        <taxon>campanulids</taxon>
        <taxon>Aquifoliales</taxon>
        <taxon>Aquifoliaceae</taxon>
        <taxon>Ilex</taxon>
    </lineage>
</organism>
<proteinExistence type="predicted"/>
<comment type="subcellular location">
    <subcellularLocation>
        <location evidence="1">Nucleus</location>
    </subcellularLocation>
</comment>
<dbReference type="CDD" id="cd00167">
    <property type="entry name" value="SANT"/>
    <property type="match status" value="1"/>
</dbReference>
<dbReference type="PANTHER" id="PTHR46621">
    <property type="entry name" value="SNRNA-ACTIVATING PROTEIN COMPLEX SUBUNIT 4"/>
    <property type="match status" value="1"/>
</dbReference>
<evidence type="ECO:0000256" key="5">
    <source>
        <dbReference type="ARBA" id="ARBA00023242"/>
    </source>
</evidence>
<name>A0ABC8QZ54_9AQUA</name>
<dbReference type="PROSITE" id="PS51294">
    <property type="entry name" value="HTH_MYB"/>
    <property type="match status" value="1"/>
</dbReference>
<dbReference type="Proteomes" id="UP001642360">
    <property type="component" value="Unassembled WGS sequence"/>
</dbReference>
<evidence type="ECO:0000256" key="2">
    <source>
        <dbReference type="ARBA" id="ARBA00023015"/>
    </source>
</evidence>
<keyword evidence="5" id="KW-0539">Nucleus</keyword>
<dbReference type="PANTHER" id="PTHR46621:SF1">
    <property type="entry name" value="SNRNA-ACTIVATING PROTEIN COMPLEX SUBUNIT 4"/>
    <property type="match status" value="1"/>
</dbReference>
<evidence type="ECO:0000313" key="8">
    <source>
        <dbReference type="EMBL" id="CAK9138029.1"/>
    </source>
</evidence>
<dbReference type="PROSITE" id="PS50090">
    <property type="entry name" value="MYB_LIKE"/>
    <property type="match status" value="2"/>
</dbReference>
<dbReference type="GO" id="GO:0005634">
    <property type="term" value="C:nucleus"/>
    <property type="evidence" value="ECO:0007669"/>
    <property type="project" value="UniProtKB-SubCell"/>
</dbReference>
<keyword evidence="2" id="KW-0805">Transcription regulation</keyword>
<comment type="caution">
    <text evidence="8">The sequence shown here is derived from an EMBL/GenBank/DDBJ whole genome shotgun (WGS) entry which is preliminary data.</text>
</comment>
<dbReference type="Gene3D" id="1.10.10.60">
    <property type="entry name" value="Homeodomain-like"/>
    <property type="match status" value="2"/>
</dbReference>